<dbReference type="PATRIC" id="fig|1365250.3.peg.2999"/>
<dbReference type="Proteomes" id="UP000076643">
    <property type="component" value="Unassembled WGS sequence"/>
</dbReference>
<evidence type="ECO:0000313" key="2">
    <source>
        <dbReference type="Proteomes" id="UP000076643"/>
    </source>
</evidence>
<keyword evidence="2" id="KW-1185">Reference proteome</keyword>
<evidence type="ECO:0000313" key="1">
    <source>
        <dbReference type="EMBL" id="KZN37118.1"/>
    </source>
</evidence>
<gene>
    <name evidence="1" type="ORF">N475_17020</name>
</gene>
<reference evidence="1 2" key="1">
    <citation type="submission" date="2013-07" db="EMBL/GenBank/DDBJ databases">
        <title>Comparative Genomic and Metabolomic Analysis of Twelve Strains of Pseudoalteromonas luteoviolacea.</title>
        <authorList>
            <person name="Vynne N.G."/>
            <person name="Mansson M."/>
            <person name="Gram L."/>
        </authorList>
    </citation>
    <scope>NUCLEOTIDE SEQUENCE [LARGE SCALE GENOMIC DNA]</scope>
    <source>
        <strain evidence="1 2">DSM 6061</strain>
    </source>
</reference>
<sequence>MVCYDGIDCETNEFNITANPKLKEGGYICTLEISAPNESQGIFIHCFYSGHWSFAVSPSNEESDELPAWHIERTWGKTNAHSETLEIYCPQGSRVEVVDRIE</sequence>
<dbReference type="RefSeq" id="WP_063358880.1">
    <property type="nucleotide sequence ID" value="NZ_AQHB01000049.1"/>
</dbReference>
<comment type="caution">
    <text evidence="1">The sequence shown here is derived from an EMBL/GenBank/DDBJ whole genome shotgun (WGS) entry which is preliminary data.</text>
</comment>
<organism evidence="1 2">
    <name type="scientific">Pseudoalteromonas luteoviolacea DSM 6061</name>
    <dbReference type="NCBI Taxonomy" id="1365250"/>
    <lineage>
        <taxon>Bacteria</taxon>
        <taxon>Pseudomonadati</taxon>
        <taxon>Pseudomonadota</taxon>
        <taxon>Gammaproteobacteria</taxon>
        <taxon>Alteromonadales</taxon>
        <taxon>Pseudoalteromonadaceae</taxon>
        <taxon>Pseudoalteromonas</taxon>
    </lineage>
</organism>
<proteinExistence type="predicted"/>
<dbReference type="AlphaFoldDB" id="A0A166WBV3"/>
<dbReference type="EMBL" id="AUYB01000105">
    <property type="protein sequence ID" value="KZN37118.1"/>
    <property type="molecule type" value="Genomic_DNA"/>
</dbReference>
<accession>A0A166WBV3</accession>
<protein>
    <submittedName>
        <fullName evidence="1">Uncharacterized protein</fullName>
    </submittedName>
</protein>
<name>A0A166WBV3_9GAMM</name>